<dbReference type="CDD" id="cd01650">
    <property type="entry name" value="RT_nLTR_like"/>
    <property type="match status" value="1"/>
</dbReference>
<evidence type="ECO:0000313" key="3">
    <source>
        <dbReference type="EMBL" id="KAJ4768194.1"/>
    </source>
</evidence>
<protein>
    <submittedName>
        <fullName evidence="3">RNA-directed DNA polymerase (Reverse transcriptase)-related family protein</fullName>
    </submittedName>
</protein>
<gene>
    <name evidence="2" type="ORF">LUZ62_001094</name>
    <name evidence="3" type="ORF">LUZ62_078569</name>
</gene>
<keyword evidence="3" id="KW-0808">Transferase</keyword>
<dbReference type="InterPro" id="IPR043502">
    <property type="entry name" value="DNA/RNA_pol_sf"/>
</dbReference>
<dbReference type="Pfam" id="PF13966">
    <property type="entry name" value="zf-RVT"/>
    <property type="match status" value="1"/>
</dbReference>
<evidence type="ECO:0000259" key="1">
    <source>
        <dbReference type="PROSITE" id="PS50878"/>
    </source>
</evidence>
<accession>A0AAV8DJX0</accession>
<dbReference type="Gene3D" id="3.30.420.10">
    <property type="entry name" value="Ribonuclease H-like superfamily/Ribonuclease H"/>
    <property type="match status" value="1"/>
</dbReference>
<dbReference type="InterPro" id="IPR000477">
    <property type="entry name" value="RT_dom"/>
</dbReference>
<dbReference type="Pfam" id="PF13456">
    <property type="entry name" value="RVT_3"/>
    <property type="match status" value="1"/>
</dbReference>
<keyword evidence="4" id="KW-1185">Reference proteome</keyword>
<feature type="domain" description="Reverse transcriptase" evidence="1">
    <location>
        <begin position="34"/>
        <end position="315"/>
    </location>
</feature>
<dbReference type="SUPFAM" id="SSF53098">
    <property type="entry name" value="Ribonuclease H-like"/>
    <property type="match status" value="1"/>
</dbReference>
<dbReference type="AlphaFoldDB" id="A0AAV8DJX0"/>
<dbReference type="GO" id="GO:0003964">
    <property type="term" value="F:RNA-directed DNA polymerase activity"/>
    <property type="evidence" value="ECO:0007669"/>
    <property type="project" value="UniProtKB-KW"/>
</dbReference>
<dbReference type="GO" id="GO:0003676">
    <property type="term" value="F:nucleic acid binding"/>
    <property type="evidence" value="ECO:0007669"/>
    <property type="project" value="InterPro"/>
</dbReference>
<dbReference type="PANTHER" id="PTHR31635:SF196">
    <property type="entry name" value="REVERSE TRANSCRIPTASE DOMAIN-CONTAINING PROTEIN-RELATED"/>
    <property type="match status" value="1"/>
</dbReference>
<dbReference type="PANTHER" id="PTHR31635">
    <property type="entry name" value="REVERSE TRANSCRIPTASE DOMAIN-CONTAINING PROTEIN-RELATED"/>
    <property type="match status" value="1"/>
</dbReference>
<dbReference type="GO" id="GO:0004523">
    <property type="term" value="F:RNA-DNA hybrid ribonuclease activity"/>
    <property type="evidence" value="ECO:0007669"/>
    <property type="project" value="InterPro"/>
</dbReference>
<dbReference type="InterPro" id="IPR036397">
    <property type="entry name" value="RNaseH_sf"/>
</dbReference>
<sequence>MGPDKAAGPDGITCRFLQKYWPVFGNDLVVQIRQIFHSESPPEDWLKCNVVLIPKNNEPESPSDYRPLSIGNVLYRLLMKIIAERLRPYMRKMISKEQTTFVKGRCISDNVILVREILHSFRQQNFRQKAFLLKADITKAFDRLSWQFLERAMRYLNMPGKIARLLKNSYQGTKVTVRVNGVGEGFITLTQGLRQGCPMSPYAFIMAMEILTRAMTKAAAQGRIQGIKVAEVGPIVTHVIYADDLVIMGDTAEQELLEYANIMNRFGKASDLVINPAKSKIWLSKRCDESTSVRVQQIVQADMAQVHEKYLGSYLKQPTSASLTGKLLVEKINAKLAGWKSSMLSHTGRLVLIKSVLASLPVYYMSTEQIPKRWLKEMTSIIARFFWGKVGKTRYMTLIAWGKICKPIDKGGLGVRNLHDVGEALFLKLAWAIVSEEDKLWVQLCKAKYFHREGSWGAGIGRKPSMLWRQIVKKRDFFKNDVTWQLNDGTKVNAISQPWYPGWEISNNIARQHGQVKVAHLFDQQTRLWKMRELNLMFGHEKAEIIHTQVSKPSPLLADKLIWLKAKNGKYTVKQGYEHLQEDVTQVQRDQSNLQWVDMWNWKGIIPKVKVFIWRLISKTLPVAQNMHRRIHAISPVCHRCGAENEFETHCMFFCPSSRVVWFGSRLGLATHDLSLSIEDAFATITQGLDEEVRRYVCYTLWEIWLARNQEFFQHKKLEPALIWRKVNEHIDFTSRIEEEGLHLSSIGRHQMAHRLKIQKWMVIIDASCDAYGKAGMATLMYRKGELIFVVLNHREGIDPFWGEALALLQALKCLKDSIQYDPLPDVTLLTDCLNLVDAIKEQDLENLPSWRARDTVAVAMCELRQFTETIEIKHVKREYVKSAHVLANHARRNSICYKGMPCPHLMNLNPDARSLDSRLFVQVQERPP</sequence>
<comment type="caution">
    <text evidence="3">The sequence shown here is derived from an EMBL/GenBank/DDBJ whole genome shotgun (WGS) entry which is preliminary data.</text>
</comment>
<dbReference type="EMBL" id="JAMFTS010005322">
    <property type="protein sequence ID" value="KAJ4733731.1"/>
    <property type="molecule type" value="Genomic_DNA"/>
</dbReference>
<keyword evidence="3" id="KW-0695">RNA-directed DNA polymerase</keyword>
<dbReference type="InterPro" id="IPR044730">
    <property type="entry name" value="RNase_H-like_dom_plant"/>
</dbReference>
<evidence type="ECO:0000313" key="4">
    <source>
        <dbReference type="Proteomes" id="UP001140206"/>
    </source>
</evidence>
<dbReference type="Proteomes" id="UP001140206">
    <property type="component" value="Chromosome 4"/>
</dbReference>
<keyword evidence="3" id="KW-0548">Nucleotidyltransferase</keyword>
<dbReference type="Pfam" id="PF00078">
    <property type="entry name" value="RVT_1"/>
    <property type="match status" value="1"/>
</dbReference>
<evidence type="ECO:0000313" key="2">
    <source>
        <dbReference type="EMBL" id="KAJ4733731.1"/>
    </source>
</evidence>
<proteinExistence type="predicted"/>
<organism evidence="3 4">
    <name type="scientific">Rhynchospora pubera</name>
    <dbReference type="NCBI Taxonomy" id="906938"/>
    <lineage>
        <taxon>Eukaryota</taxon>
        <taxon>Viridiplantae</taxon>
        <taxon>Streptophyta</taxon>
        <taxon>Embryophyta</taxon>
        <taxon>Tracheophyta</taxon>
        <taxon>Spermatophyta</taxon>
        <taxon>Magnoliopsida</taxon>
        <taxon>Liliopsida</taxon>
        <taxon>Poales</taxon>
        <taxon>Cyperaceae</taxon>
        <taxon>Cyperoideae</taxon>
        <taxon>Rhynchosporeae</taxon>
        <taxon>Rhynchospora</taxon>
    </lineage>
</organism>
<reference evidence="3" key="1">
    <citation type="submission" date="2022-08" db="EMBL/GenBank/DDBJ databases">
        <authorList>
            <person name="Marques A."/>
        </authorList>
    </citation>
    <scope>NUCLEOTIDE SEQUENCE</scope>
    <source>
        <strain evidence="3">RhyPub2mFocal</strain>
        <tissue evidence="3">Leaves</tissue>
    </source>
</reference>
<dbReference type="EMBL" id="JAMFTS010000004">
    <property type="protein sequence ID" value="KAJ4768194.1"/>
    <property type="molecule type" value="Genomic_DNA"/>
</dbReference>
<name>A0AAV8DJX0_9POAL</name>
<dbReference type="CDD" id="cd06222">
    <property type="entry name" value="RNase_H_like"/>
    <property type="match status" value="1"/>
</dbReference>
<dbReference type="InterPro" id="IPR012337">
    <property type="entry name" value="RNaseH-like_sf"/>
</dbReference>
<dbReference type="InterPro" id="IPR002156">
    <property type="entry name" value="RNaseH_domain"/>
</dbReference>
<dbReference type="SUPFAM" id="SSF56672">
    <property type="entry name" value="DNA/RNA polymerases"/>
    <property type="match status" value="1"/>
</dbReference>
<dbReference type="PROSITE" id="PS50878">
    <property type="entry name" value="RT_POL"/>
    <property type="match status" value="1"/>
</dbReference>
<dbReference type="InterPro" id="IPR026960">
    <property type="entry name" value="RVT-Znf"/>
</dbReference>